<gene>
    <name evidence="1" type="ORF">PEVE_00032743</name>
</gene>
<sequence length="188" mass="21561">MEYLRIICSEVRESSNAAFLEAKDQDCKSMIPVDFMGNTYEQTTEFSIGQCDPGKNTFSCYIGDKKYFLCAENNKVFLMCSDGRDPNDVRFLFRVDNVDRRTQSSKYFTIQSAKSGKFLVSDESGNASMKEIKDHTDGPTSDRQAWFQFIHKDDMVAEKSVHAIREDKIFPGRIYEIQQAVTCTLTKM</sequence>
<comment type="caution">
    <text evidence="1">The sequence shown here is derived from an EMBL/GenBank/DDBJ whole genome shotgun (WGS) entry which is preliminary data.</text>
</comment>
<evidence type="ECO:0008006" key="3">
    <source>
        <dbReference type="Google" id="ProtNLM"/>
    </source>
</evidence>
<reference evidence="1 2" key="1">
    <citation type="submission" date="2022-05" db="EMBL/GenBank/DDBJ databases">
        <authorList>
            <consortium name="Genoscope - CEA"/>
            <person name="William W."/>
        </authorList>
    </citation>
    <scope>NUCLEOTIDE SEQUENCE [LARGE SCALE GENOMIC DNA]</scope>
</reference>
<keyword evidence="2" id="KW-1185">Reference proteome</keyword>
<evidence type="ECO:0000313" key="2">
    <source>
        <dbReference type="Proteomes" id="UP001159427"/>
    </source>
</evidence>
<name>A0ABN8LRP1_9CNID</name>
<accession>A0ABN8LRP1</accession>
<evidence type="ECO:0000313" key="1">
    <source>
        <dbReference type="EMBL" id="CAH3016786.1"/>
    </source>
</evidence>
<proteinExistence type="predicted"/>
<dbReference type="EMBL" id="CALNXI010000048">
    <property type="protein sequence ID" value="CAH3016786.1"/>
    <property type="molecule type" value="Genomic_DNA"/>
</dbReference>
<dbReference type="Proteomes" id="UP001159427">
    <property type="component" value="Unassembled WGS sequence"/>
</dbReference>
<protein>
    <recommendedName>
        <fullName evidence="3">Interleukin-18</fullName>
    </recommendedName>
</protein>
<organism evidence="1 2">
    <name type="scientific">Porites evermanni</name>
    <dbReference type="NCBI Taxonomy" id="104178"/>
    <lineage>
        <taxon>Eukaryota</taxon>
        <taxon>Metazoa</taxon>
        <taxon>Cnidaria</taxon>
        <taxon>Anthozoa</taxon>
        <taxon>Hexacorallia</taxon>
        <taxon>Scleractinia</taxon>
        <taxon>Fungiina</taxon>
        <taxon>Poritidae</taxon>
        <taxon>Porites</taxon>
    </lineage>
</organism>